<comment type="similarity">
    <text evidence="2">Belongs to the amino acid-polyamine-organocation (APC) superfamily. Spore germination protein (SGP) (TC 2.A.3.9) family.</text>
</comment>
<dbReference type="InterPro" id="IPR004761">
    <property type="entry name" value="Spore_GerAB"/>
</dbReference>
<evidence type="ECO:0000256" key="7">
    <source>
        <dbReference type="ARBA" id="ARBA00023136"/>
    </source>
</evidence>
<name>A0A140L2G0_9FIRM</name>
<protein>
    <submittedName>
        <fullName evidence="9">Spore germination protein YndE</fullName>
    </submittedName>
</protein>
<keyword evidence="7 8" id="KW-0472">Membrane</keyword>
<feature type="transmembrane region" description="Helical" evidence="8">
    <location>
        <begin position="331"/>
        <end position="351"/>
    </location>
</feature>
<comment type="caution">
    <text evidence="9">The sequence shown here is derived from an EMBL/GenBank/DDBJ whole genome shotgun (WGS) entry which is preliminary data.</text>
</comment>
<dbReference type="AlphaFoldDB" id="A0A140L2G0"/>
<dbReference type="GO" id="GO:0016020">
    <property type="term" value="C:membrane"/>
    <property type="evidence" value="ECO:0007669"/>
    <property type="project" value="UniProtKB-SubCell"/>
</dbReference>
<dbReference type="OrthoDB" id="1675410at2"/>
<dbReference type="Gene3D" id="1.20.1740.10">
    <property type="entry name" value="Amino acid/polyamine transporter I"/>
    <property type="match status" value="1"/>
</dbReference>
<feature type="transmembrane region" description="Helical" evidence="8">
    <location>
        <begin position="213"/>
        <end position="236"/>
    </location>
</feature>
<dbReference type="Pfam" id="PF03845">
    <property type="entry name" value="Spore_permease"/>
    <property type="match status" value="1"/>
</dbReference>
<sequence length="368" mass="40872">MTKEVISDKQGISLVILFIMGSTLVLGTGAEAGKDSWLAILVAAAFACPVVLMYSRLLALSPGKDLFYISEWVLGRMLGKGIGLLYIWFAFHLGALVIRNFGEFINTISLPETPKIIPMTGLVLLCLWAVKSGIEVLGRWGELGLIVLLILIFLTIGLLVPKMDWRNIQPFLQKGFKPIGKGALAVFSFPFAETVVFAGVFSVLQRKNSIYRVYLWGLLLGAAIVWATAFTEILVLGEGEYTTILFPAHSTVRRINIRNFIQRLEIIPAIAFLGGGFIKVSICLFSACYGIARVCNYEDYRIVASPVALLMLNLSHWIYDSTMEMFDWAFQVWPYYAFFFQVILPAILLVAGEIKNRQGKGAGKNYDG</sequence>
<keyword evidence="4" id="KW-0309">Germination</keyword>
<reference evidence="9 10" key="1">
    <citation type="submission" date="2015-12" db="EMBL/GenBank/DDBJ databases">
        <title>Draft genome sequence of the thermoanaerobe Thermotalea metallivorans, an isolate from the runoff channel of the Great Artesian Basin, Australia.</title>
        <authorList>
            <person name="Patel B.K."/>
        </authorList>
    </citation>
    <scope>NUCLEOTIDE SEQUENCE [LARGE SCALE GENOMIC DNA]</scope>
    <source>
        <strain evidence="9 10">B2-1</strain>
    </source>
</reference>
<dbReference type="Proteomes" id="UP000070456">
    <property type="component" value="Unassembled WGS sequence"/>
</dbReference>
<dbReference type="EMBL" id="LOEE01000046">
    <property type="protein sequence ID" value="KXG74735.1"/>
    <property type="molecule type" value="Genomic_DNA"/>
</dbReference>
<evidence type="ECO:0000256" key="5">
    <source>
        <dbReference type="ARBA" id="ARBA00022692"/>
    </source>
</evidence>
<evidence type="ECO:0000256" key="8">
    <source>
        <dbReference type="SAM" id="Phobius"/>
    </source>
</evidence>
<keyword evidence="10" id="KW-1185">Reference proteome</keyword>
<feature type="transmembrane region" description="Helical" evidence="8">
    <location>
        <begin position="12"/>
        <end position="30"/>
    </location>
</feature>
<dbReference type="STRING" id="520762.AN619_20750"/>
<proteinExistence type="inferred from homology"/>
<keyword evidence="3" id="KW-0813">Transport</keyword>
<feature type="transmembrane region" description="Helical" evidence="8">
    <location>
        <begin position="142"/>
        <end position="160"/>
    </location>
</feature>
<dbReference type="PANTHER" id="PTHR34975">
    <property type="entry name" value="SPORE GERMINATION PROTEIN A2"/>
    <property type="match status" value="1"/>
</dbReference>
<dbReference type="GO" id="GO:0009847">
    <property type="term" value="P:spore germination"/>
    <property type="evidence" value="ECO:0007669"/>
    <property type="project" value="InterPro"/>
</dbReference>
<evidence type="ECO:0000256" key="1">
    <source>
        <dbReference type="ARBA" id="ARBA00004141"/>
    </source>
</evidence>
<evidence type="ECO:0000256" key="6">
    <source>
        <dbReference type="ARBA" id="ARBA00022989"/>
    </source>
</evidence>
<evidence type="ECO:0000256" key="3">
    <source>
        <dbReference type="ARBA" id="ARBA00022448"/>
    </source>
</evidence>
<evidence type="ECO:0000313" key="10">
    <source>
        <dbReference type="Proteomes" id="UP000070456"/>
    </source>
</evidence>
<keyword evidence="5 8" id="KW-0812">Transmembrane</keyword>
<organism evidence="9 10">
    <name type="scientific">Thermotalea metallivorans</name>
    <dbReference type="NCBI Taxonomy" id="520762"/>
    <lineage>
        <taxon>Bacteria</taxon>
        <taxon>Bacillati</taxon>
        <taxon>Bacillota</taxon>
        <taxon>Clostridia</taxon>
        <taxon>Peptostreptococcales</taxon>
        <taxon>Thermotaleaceae</taxon>
        <taxon>Thermotalea</taxon>
    </lineage>
</organism>
<keyword evidence="6 8" id="KW-1133">Transmembrane helix</keyword>
<comment type="subcellular location">
    <subcellularLocation>
        <location evidence="1">Membrane</location>
        <topology evidence="1">Multi-pass membrane protein</topology>
    </subcellularLocation>
</comment>
<feature type="transmembrane region" description="Helical" evidence="8">
    <location>
        <begin position="180"/>
        <end position="201"/>
    </location>
</feature>
<feature type="transmembrane region" description="Helical" evidence="8">
    <location>
        <begin position="81"/>
        <end position="101"/>
    </location>
</feature>
<dbReference type="NCBIfam" id="TIGR00912">
    <property type="entry name" value="2A0309"/>
    <property type="match status" value="1"/>
</dbReference>
<feature type="transmembrane region" description="Helical" evidence="8">
    <location>
        <begin position="266"/>
        <end position="288"/>
    </location>
</feature>
<dbReference type="PANTHER" id="PTHR34975:SF2">
    <property type="entry name" value="SPORE GERMINATION PROTEIN A2"/>
    <property type="match status" value="1"/>
</dbReference>
<feature type="transmembrane region" description="Helical" evidence="8">
    <location>
        <begin position="36"/>
        <end position="60"/>
    </location>
</feature>
<feature type="transmembrane region" description="Helical" evidence="8">
    <location>
        <begin position="300"/>
        <end position="319"/>
    </location>
</feature>
<evidence type="ECO:0000256" key="4">
    <source>
        <dbReference type="ARBA" id="ARBA00022544"/>
    </source>
</evidence>
<feature type="transmembrane region" description="Helical" evidence="8">
    <location>
        <begin position="113"/>
        <end position="130"/>
    </location>
</feature>
<gene>
    <name evidence="9" type="primary">yndE_3</name>
    <name evidence="9" type="ORF">AN619_20750</name>
</gene>
<accession>A0A140L2G0</accession>
<dbReference type="RefSeq" id="WP_068556687.1">
    <property type="nucleotide sequence ID" value="NZ_LOEE01000046.1"/>
</dbReference>
<evidence type="ECO:0000313" key="9">
    <source>
        <dbReference type="EMBL" id="KXG74735.1"/>
    </source>
</evidence>
<evidence type="ECO:0000256" key="2">
    <source>
        <dbReference type="ARBA" id="ARBA00007998"/>
    </source>
</evidence>